<feature type="active site" description="Proton acceptor" evidence="14 15">
    <location>
        <position position="192"/>
    </location>
</feature>
<dbReference type="HAMAP" id="MF_00394">
    <property type="entry name" value="NAD_Glyc3P_dehydrog"/>
    <property type="match status" value="1"/>
</dbReference>
<dbReference type="FunFam" id="1.10.1040.10:FF:000001">
    <property type="entry name" value="Glycerol-3-phosphate dehydrogenase [NAD(P)+]"/>
    <property type="match status" value="1"/>
</dbReference>
<evidence type="ECO:0000256" key="18">
    <source>
        <dbReference type="RuleBase" id="RU000437"/>
    </source>
</evidence>
<feature type="binding site" evidence="14">
    <location>
        <position position="256"/>
    </location>
    <ligand>
        <name>NADPH</name>
        <dbReference type="ChEBI" id="CHEBI:57783"/>
    </ligand>
</feature>
<dbReference type="FunFam" id="3.40.50.720:FF:000019">
    <property type="entry name" value="Glycerol-3-phosphate dehydrogenase [NAD(P)+]"/>
    <property type="match status" value="1"/>
</dbReference>
<dbReference type="OrthoDB" id="9812273at2"/>
<dbReference type="Proteomes" id="UP000199647">
    <property type="component" value="Unassembled WGS sequence"/>
</dbReference>
<dbReference type="PROSITE" id="PS00957">
    <property type="entry name" value="NAD_G3PDH"/>
    <property type="match status" value="1"/>
</dbReference>
<feature type="binding site" evidence="14">
    <location>
        <position position="109"/>
    </location>
    <ligand>
        <name>sn-glycerol 3-phosphate</name>
        <dbReference type="ChEBI" id="CHEBI:57597"/>
    </ligand>
</feature>
<name>A0A1H9IQE9_9HYPH</name>
<evidence type="ECO:0000313" key="21">
    <source>
        <dbReference type="EMBL" id="SEQ76814.1"/>
    </source>
</evidence>
<dbReference type="EC" id="1.1.1.94" evidence="11 14"/>
<feature type="binding site" evidence="14">
    <location>
        <position position="280"/>
    </location>
    <ligand>
        <name>NADPH</name>
        <dbReference type="ChEBI" id="CHEBI:57783"/>
    </ligand>
</feature>
<feature type="binding site" evidence="14">
    <location>
        <position position="192"/>
    </location>
    <ligand>
        <name>sn-glycerol 3-phosphate</name>
        <dbReference type="ChEBI" id="CHEBI:57597"/>
    </ligand>
</feature>
<comment type="function">
    <text evidence="14">Catalyzes the reduction of the glycolytic intermediate dihydroxyacetone phosphate (DHAP) to sn-glycerol 3-phosphate (G3P), the key precursor for phospholipid synthesis.</text>
</comment>
<feature type="binding site" evidence="14">
    <location>
        <position position="257"/>
    </location>
    <ligand>
        <name>sn-glycerol 3-phosphate</name>
        <dbReference type="ChEBI" id="CHEBI:57597"/>
    </ligand>
</feature>
<evidence type="ECO:0000259" key="19">
    <source>
        <dbReference type="Pfam" id="PF01210"/>
    </source>
</evidence>
<feature type="binding site" evidence="14">
    <location>
        <position position="36"/>
    </location>
    <ligand>
        <name>NADPH</name>
        <dbReference type="ChEBI" id="CHEBI:57783"/>
    </ligand>
</feature>
<keyword evidence="22" id="KW-1185">Reference proteome</keyword>
<feature type="binding site" evidence="17">
    <location>
        <position position="256"/>
    </location>
    <ligand>
        <name>NAD(+)</name>
        <dbReference type="ChEBI" id="CHEBI:57540"/>
    </ligand>
</feature>
<keyword evidence="6 14" id="KW-0520">NAD</keyword>
<feature type="binding site" evidence="16">
    <location>
        <begin position="256"/>
        <end position="257"/>
    </location>
    <ligand>
        <name>substrate</name>
    </ligand>
</feature>
<feature type="binding site" evidence="14">
    <location>
        <position position="282"/>
    </location>
    <ligand>
        <name>NADPH</name>
        <dbReference type="ChEBI" id="CHEBI:57783"/>
    </ligand>
</feature>
<feature type="domain" description="Glycerol-3-phosphate dehydrogenase NAD-dependent C-terminal" evidence="20">
    <location>
        <begin position="181"/>
        <end position="321"/>
    </location>
</feature>
<dbReference type="PIRSF" id="PIRSF000114">
    <property type="entry name" value="Glycerol-3-P_dh"/>
    <property type="match status" value="1"/>
</dbReference>
<feature type="binding site" evidence="17">
    <location>
        <position position="141"/>
    </location>
    <ligand>
        <name>NAD(+)</name>
        <dbReference type="ChEBI" id="CHEBI:57540"/>
    </ligand>
</feature>
<dbReference type="GO" id="GO:0141153">
    <property type="term" value="F:glycerol-3-phosphate dehydrogenase (NADP+) activity"/>
    <property type="evidence" value="ECO:0007669"/>
    <property type="project" value="RHEA"/>
</dbReference>
<dbReference type="GO" id="GO:0008654">
    <property type="term" value="P:phospholipid biosynthetic process"/>
    <property type="evidence" value="ECO:0007669"/>
    <property type="project" value="UniProtKB-KW"/>
</dbReference>
<feature type="binding site" evidence="14">
    <location>
        <position position="53"/>
    </location>
    <ligand>
        <name>NADPH</name>
        <dbReference type="ChEBI" id="CHEBI:57783"/>
    </ligand>
</feature>
<dbReference type="InterPro" id="IPR013328">
    <property type="entry name" value="6PGD_dom2"/>
</dbReference>
<dbReference type="UniPathway" id="UPA00940"/>
<dbReference type="Gene3D" id="1.10.1040.10">
    <property type="entry name" value="N-(1-d-carboxylethyl)-l-norvaline Dehydrogenase, domain 2"/>
    <property type="match status" value="1"/>
</dbReference>
<dbReference type="Pfam" id="PF01210">
    <property type="entry name" value="NAD_Gly3P_dh_N"/>
    <property type="match status" value="1"/>
</dbReference>
<keyword evidence="7 14" id="KW-0443">Lipid metabolism</keyword>
<comment type="catalytic activity">
    <reaction evidence="10">
        <text>sn-glycerol 3-phosphate + NADP(+) = dihydroxyacetone phosphate + NADPH + H(+)</text>
        <dbReference type="Rhea" id="RHEA:11096"/>
        <dbReference type="ChEBI" id="CHEBI:15378"/>
        <dbReference type="ChEBI" id="CHEBI:57597"/>
        <dbReference type="ChEBI" id="CHEBI:57642"/>
        <dbReference type="ChEBI" id="CHEBI:57783"/>
        <dbReference type="ChEBI" id="CHEBI:58349"/>
        <dbReference type="EC" id="1.1.1.94"/>
    </reaction>
    <physiologicalReaction direction="right-to-left" evidence="10">
        <dbReference type="Rhea" id="RHEA:11098"/>
    </physiologicalReaction>
</comment>
<feature type="binding site" evidence="14">
    <location>
        <position position="16"/>
    </location>
    <ligand>
        <name>NADPH</name>
        <dbReference type="ChEBI" id="CHEBI:57783"/>
    </ligand>
</feature>
<dbReference type="PANTHER" id="PTHR11728">
    <property type="entry name" value="GLYCEROL-3-PHOSPHATE DEHYDROGENASE"/>
    <property type="match status" value="1"/>
</dbReference>
<evidence type="ECO:0000256" key="15">
    <source>
        <dbReference type="PIRSR" id="PIRSR000114-1"/>
    </source>
</evidence>
<evidence type="ECO:0000256" key="17">
    <source>
        <dbReference type="PIRSR" id="PIRSR000114-3"/>
    </source>
</evidence>
<keyword evidence="5 14" id="KW-0560">Oxidoreductase</keyword>
<dbReference type="GO" id="GO:0005975">
    <property type="term" value="P:carbohydrate metabolic process"/>
    <property type="evidence" value="ECO:0007669"/>
    <property type="project" value="InterPro"/>
</dbReference>
<comment type="pathway">
    <text evidence="14">Membrane lipid metabolism; glycerophospholipid metabolism.</text>
</comment>
<evidence type="ECO:0000256" key="4">
    <source>
        <dbReference type="ARBA" id="ARBA00022857"/>
    </source>
</evidence>
<dbReference type="RefSeq" id="WP_092496722.1">
    <property type="nucleotide sequence ID" value="NZ_FOFG01000007.1"/>
</dbReference>
<dbReference type="GO" id="GO:0046167">
    <property type="term" value="P:glycerol-3-phosphate biosynthetic process"/>
    <property type="evidence" value="ECO:0007669"/>
    <property type="project" value="UniProtKB-UniRule"/>
</dbReference>
<feature type="binding site" evidence="16">
    <location>
        <position position="109"/>
    </location>
    <ligand>
        <name>substrate</name>
    </ligand>
</feature>
<accession>A0A1H9IQE9</accession>
<evidence type="ECO:0000256" key="12">
    <source>
        <dbReference type="ARBA" id="ARBA00069372"/>
    </source>
</evidence>
<feature type="binding site" evidence="14">
    <location>
        <position position="109"/>
    </location>
    <ligand>
        <name>NADPH</name>
        <dbReference type="ChEBI" id="CHEBI:57783"/>
    </ligand>
</feature>
<dbReference type="InterPro" id="IPR006168">
    <property type="entry name" value="G3P_DH_NAD-dep"/>
</dbReference>
<dbReference type="GO" id="GO:0141152">
    <property type="term" value="F:glycerol-3-phosphate dehydrogenase (NAD+) activity"/>
    <property type="evidence" value="ECO:0007669"/>
    <property type="project" value="RHEA"/>
</dbReference>
<dbReference type="GO" id="GO:0005829">
    <property type="term" value="C:cytosol"/>
    <property type="evidence" value="ECO:0007669"/>
    <property type="project" value="TreeGrafter"/>
</dbReference>
<feature type="binding site" evidence="14">
    <location>
        <position position="137"/>
    </location>
    <ligand>
        <name>sn-glycerol 3-phosphate</name>
        <dbReference type="ChEBI" id="CHEBI:57597"/>
    </ligand>
</feature>
<feature type="binding site" evidence="14">
    <location>
        <position position="245"/>
    </location>
    <ligand>
        <name>sn-glycerol 3-phosphate</name>
        <dbReference type="ChEBI" id="CHEBI:57597"/>
    </ligand>
</feature>
<dbReference type="InterPro" id="IPR006109">
    <property type="entry name" value="G3P_DH_NAD-dep_C"/>
</dbReference>
<keyword evidence="14" id="KW-0963">Cytoplasm</keyword>
<dbReference type="STRING" id="1855383.SAMN05216548_107176"/>
<dbReference type="InterPro" id="IPR036291">
    <property type="entry name" value="NAD(P)-bd_dom_sf"/>
</dbReference>
<evidence type="ECO:0000256" key="9">
    <source>
        <dbReference type="ARBA" id="ARBA00023264"/>
    </source>
</evidence>
<keyword evidence="2 14" id="KW-0444">Lipid biosynthesis</keyword>
<dbReference type="PRINTS" id="PR00077">
    <property type="entry name" value="GPDHDRGNASE"/>
</dbReference>
<comment type="caution">
    <text evidence="14">Lacks conserved residue(s) required for the propagation of feature annotation.</text>
</comment>
<evidence type="ECO:0000256" key="3">
    <source>
        <dbReference type="ARBA" id="ARBA00022741"/>
    </source>
</evidence>
<dbReference type="GO" id="GO:0006650">
    <property type="term" value="P:glycerophospholipid metabolic process"/>
    <property type="evidence" value="ECO:0007669"/>
    <property type="project" value="UniProtKB-UniRule"/>
</dbReference>
<dbReference type="GO" id="GO:0051287">
    <property type="term" value="F:NAD binding"/>
    <property type="evidence" value="ECO:0007669"/>
    <property type="project" value="InterPro"/>
</dbReference>
<evidence type="ECO:0000256" key="16">
    <source>
        <dbReference type="PIRSR" id="PIRSR000114-2"/>
    </source>
</evidence>
<dbReference type="AlphaFoldDB" id="A0A1H9IQE9"/>
<evidence type="ECO:0000256" key="2">
    <source>
        <dbReference type="ARBA" id="ARBA00022516"/>
    </source>
</evidence>
<feature type="binding site" evidence="14">
    <location>
        <position position="256"/>
    </location>
    <ligand>
        <name>sn-glycerol 3-phosphate</name>
        <dbReference type="ChEBI" id="CHEBI:57597"/>
    </ligand>
</feature>
<reference evidence="21 22" key="1">
    <citation type="submission" date="2016-10" db="EMBL/GenBank/DDBJ databases">
        <authorList>
            <person name="de Groot N.N."/>
        </authorList>
    </citation>
    <scope>NUCLEOTIDE SEQUENCE [LARGE SCALE GENOMIC DNA]</scope>
    <source>
        <strain evidence="21 22">A52C2</strain>
    </source>
</reference>
<evidence type="ECO:0000256" key="5">
    <source>
        <dbReference type="ARBA" id="ARBA00023002"/>
    </source>
</evidence>
<dbReference type="Gene3D" id="3.40.50.720">
    <property type="entry name" value="NAD(P)-binding Rossmann-like Domain"/>
    <property type="match status" value="1"/>
</dbReference>
<keyword evidence="3 14" id="KW-0547">Nucleotide-binding</keyword>
<evidence type="ECO:0000313" key="22">
    <source>
        <dbReference type="Proteomes" id="UP000199647"/>
    </source>
</evidence>
<evidence type="ECO:0000256" key="14">
    <source>
        <dbReference type="HAMAP-Rule" id="MF_00394"/>
    </source>
</evidence>
<dbReference type="GO" id="GO:0046168">
    <property type="term" value="P:glycerol-3-phosphate catabolic process"/>
    <property type="evidence" value="ECO:0007669"/>
    <property type="project" value="InterPro"/>
</dbReference>
<evidence type="ECO:0000259" key="20">
    <source>
        <dbReference type="Pfam" id="PF07479"/>
    </source>
</evidence>
<evidence type="ECO:0000256" key="1">
    <source>
        <dbReference type="ARBA" id="ARBA00011009"/>
    </source>
</evidence>
<feature type="binding site" evidence="17">
    <location>
        <begin position="12"/>
        <end position="17"/>
    </location>
    <ligand>
        <name>NAD(+)</name>
        <dbReference type="ChEBI" id="CHEBI:57540"/>
    </ligand>
</feature>
<dbReference type="PANTHER" id="PTHR11728:SF1">
    <property type="entry name" value="GLYCEROL-3-PHOSPHATE DEHYDROGENASE [NAD(+)] 2, CHLOROPLASTIC"/>
    <property type="match status" value="1"/>
</dbReference>
<feature type="binding site" evidence="14">
    <location>
        <position position="141"/>
    </location>
    <ligand>
        <name>NADPH</name>
        <dbReference type="ChEBI" id="CHEBI:57783"/>
    </ligand>
</feature>
<comment type="catalytic activity">
    <reaction evidence="14">
        <text>sn-glycerol 3-phosphate + NAD(+) = dihydroxyacetone phosphate + NADH + H(+)</text>
        <dbReference type="Rhea" id="RHEA:11092"/>
        <dbReference type="ChEBI" id="CHEBI:15378"/>
        <dbReference type="ChEBI" id="CHEBI:57540"/>
        <dbReference type="ChEBI" id="CHEBI:57597"/>
        <dbReference type="ChEBI" id="CHEBI:57642"/>
        <dbReference type="ChEBI" id="CHEBI:57945"/>
        <dbReference type="EC" id="1.1.1.94"/>
    </reaction>
</comment>
<evidence type="ECO:0000256" key="10">
    <source>
        <dbReference type="ARBA" id="ARBA00052716"/>
    </source>
</evidence>
<feature type="domain" description="Glycerol-3-phosphate dehydrogenase NAD-dependent N-terminal" evidence="19">
    <location>
        <begin position="8"/>
        <end position="161"/>
    </location>
</feature>
<comment type="subcellular location">
    <subcellularLocation>
        <location evidence="14">Cytoplasm</location>
    </subcellularLocation>
</comment>
<evidence type="ECO:0000256" key="7">
    <source>
        <dbReference type="ARBA" id="ARBA00023098"/>
    </source>
</evidence>
<dbReference type="NCBIfam" id="NF000942">
    <property type="entry name" value="PRK00094.1-4"/>
    <property type="match status" value="1"/>
</dbReference>
<evidence type="ECO:0000256" key="6">
    <source>
        <dbReference type="ARBA" id="ARBA00023027"/>
    </source>
</evidence>
<keyword evidence="9 14" id="KW-1208">Phospholipid metabolism</keyword>
<dbReference type="SUPFAM" id="SSF51735">
    <property type="entry name" value="NAD(P)-binding Rossmann-fold domains"/>
    <property type="match status" value="1"/>
</dbReference>
<dbReference type="NCBIfam" id="NF000940">
    <property type="entry name" value="PRK00094.1-2"/>
    <property type="match status" value="1"/>
</dbReference>
<comment type="similarity">
    <text evidence="1 14 18">Belongs to the NAD-dependent glycerol-3-phosphate dehydrogenase family.</text>
</comment>
<evidence type="ECO:0000256" key="8">
    <source>
        <dbReference type="ARBA" id="ARBA00023209"/>
    </source>
</evidence>
<dbReference type="SUPFAM" id="SSF48179">
    <property type="entry name" value="6-phosphogluconate dehydrogenase C-terminal domain-like"/>
    <property type="match status" value="1"/>
</dbReference>
<dbReference type="InterPro" id="IPR011128">
    <property type="entry name" value="G3P_DH_NAD-dep_N"/>
</dbReference>
<keyword evidence="4 14" id="KW-0521">NADP</keyword>
<dbReference type="EMBL" id="FOFG01000007">
    <property type="protein sequence ID" value="SEQ76814.1"/>
    <property type="molecule type" value="Genomic_DNA"/>
</dbReference>
<organism evidence="21 22">
    <name type="scientific">Faunimonas pinastri</name>
    <dbReference type="NCBI Taxonomy" id="1855383"/>
    <lineage>
        <taxon>Bacteria</taxon>
        <taxon>Pseudomonadati</taxon>
        <taxon>Pseudomonadota</taxon>
        <taxon>Alphaproteobacteria</taxon>
        <taxon>Hyphomicrobiales</taxon>
        <taxon>Afifellaceae</taxon>
        <taxon>Faunimonas</taxon>
    </lineage>
</organism>
<dbReference type="InterPro" id="IPR008927">
    <property type="entry name" value="6-PGluconate_DH-like_C_sf"/>
</dbReference>
<evidence type="ECO:0000256" key="13">
    <source>
        <dbReference type="ARBA" id="ARBA00080511"/>
    </source>
</evidence>
<protein>
    <recommendedName>
        <fullName evidence="12 14">Glycerol-3-phosphate dehydrogenase [NAD(P)+]</fullName>
        <ecNumber evidence="11 14">1.1.1.94</ecNumber>
    </recommendedName>
    <alternativeName>
        <fullName evidence="14">NAD(P)(+)-dependent glycerol-3-phosphate dehydrogenase</fullName>
    </alternativeName>
    <alternativeName>
        <fullName evidence="13 14">NAD(P)H-dependent dihydroxyacetone-phosphate reductase</fullName>
    </alternativeName>
</protein>
<dbReference type="Pfam" id="PF07479">
    <property type="entry name" value="NAD_Gly3P_dh_C"/>
    <property type="match status" value="1"/>
</dbReference>
<evidence type="ECO:0000256" key="11">
    <source>
        <dbReference type="ARBA" id="ARBA00066687"/>
    </source>
</evidence>
<feature type="binding site" evidence="14">
    <location>
        <position position="255"/>
    </location>
    <ligand>
        <name>sn-glycerol 3-phosphate</name>
        <dbReference type="ChEBI" id="CHEBI:57597"/>
    </ligand>
</feature>
<keyword evidence="8 14" id="KW-0594">Phospholipid biosynthesis</keyword>
<proteinExistence type="inferred from homology"/>
<sequence length="334" mass="33943">MTMDLQRVVVIGAGAFGTALAVVAARSGRDVCLVTRNEIHSGHIRDRHANEKYLPGVAIHDEIDAAHDVSAAADADLVLMAVPSQATRATAEKLAAHLRPGVPVIACAKGLERDTGLRQTEILSECLPGAVLGALSGPGFAREIAHGLPTAVTVASTDMAVARHVSSALSTDDFRCYASDDPVGVELGGAAKNVLAIACGIAAGKGLGESARAALISRGLAEMTRLGTALGARPETFMGLSGLGDLVLTATSTASRNTSFGIGLGEGRSVHELLASGEPLAEGAHTARTAALLAREHEVDAPIIAAVAAILDGAITVDEAIDGLVTRPLKAENA</sequence>
<gene>
    <name evidence="14" type="primary">gpsA</name>
    <name evidence="21" type="ORF">SAMN05216548_107176</name>
</gene>